<evidence type="ECO:0000313" key="3">
    <source>
        <dbReference type="Proteomes" id="UP000255317"/>
    </source>
</evidence>
<dbReference type="SUPFAM" id="SSF53474">
    <property type="entry name" value="alpha/beta-Hydrolases"/>
    <property type="match status" value="1"/>
</dbReference>
<dbReference type="Proteomes" id="UP000255317">
    <property type="component" value="Unassembled WGS sequence"/>
</dbReference>
<feature type="domain" description="AB hydrolase-1" evidence="1">
    <location>
        <begin position="19"/>
        <end position="244"/>
    </location>
</feature>
<comment type="caution">
    <text evidence="2">The sequence shown here is derived from an EMBL/GenBank/DDBJ whole genome shotgun (WGS) entry which is preliminary data.</text>
</comment>
<sequence>MIFHYNNSSIYYTAQGSGPTIVLLHGFLESSTMWEQIVPTLVSKRKIITIDFPGHGASDAIAEEHTMELFAEVVFTLLDHLQISTVTLIGHSMGGYVAMAMAEAHPERIEKLVLLNSTPAADSEERKLNRARALKLVPKAKEAFVSMAITNLFTEVSRQKLQPEIESLKTEALQMTAQGITAAIAGMKNRKDRTEVLKSFTSPKFMICGTEDPILTFQECKSIANTSDCRLFELESGHMSHLEKFQEIVKILHFVENICISS</sequence>
<dbReference type="InterPro" id="IPR000073">
    <property type="entry name" value="AB_hydrolase_1"/>
</dbReference>
<dbReference type="RefSeq" id="WP_115121943.1">
    <property type="nucleotide sequence ID" value="NZ_QRAO01000001.1"/>
</dbReference>
<accession>A0A370QIM9</accession>
<dbReference type="InterPro" id="IPR029058">
    <property type="entry name" value="AB_hydrolase_fold"/>
</dbReference>
<gene>
    <name evidence="2" type="ORF">C8D94_10185</name>
</gene>
<keyword evidence="3" id="KW-1185">Reference proteome</keyword>
<evidence type="ECO:0000313" key="2">
    <source>
        <dbReference type="EMBL" id="RDK88216.1"/>
    </source>
</evidence>
<dbReference type="Pfam" id="PF00561">
    <property type="entry name" value="Abhydrolase_1"/>
    <property type="match status" value="1"/>
</dbReference>
<dbReference type="GO" id="GO:0016020">
    <property type="term" value="C:membrane"/>
    <property type="evidence" value="ECO:0007669"/>
    <property type="project" value="TreeGrafter"/>
</dbReference>
<protein>
    <submittedName>
        <fullName evidence="2">Pimeloyl-ACP methyl ester carboxylesterase</fullName>
    </submittedName>
</protein>
<organism evidence="2 3">
    <name type="scientific">Marinirhabdus gelatinilytica</name>
    <dbReference type="NCBI Taxonomy" id="1703343"/>
    <lineage>
        <taxon>Bacteria</taxon>
        <taxon>Pseudomonadati</taxon>
        <taxon>Bacteroidota</taxon>
        <taxon>Flavobacteriia</taxon>
        <taxon>Flavobacteriales</taxon>
        <taxon>Flavobacteriaceae</taxon>
    </lineage>
</organism>
<dbReference type="PRINTS" id="PR00111">
    <property type="entry name" value="ABHYDROLASE"/>
</dbReference>
<dbReference type="InterPro" id="IPR050266">
    <property type="entry name" value="AB_hydrolase_sf"/>
</dbReference>
<proteinExistence type="predicted"/>
<dbReference type="PANTHER" id="PTHR43798">
    <property type="entry name" value="MONOACYLGLYCEROL LIPASE"/>
    <property type="match status" value="1"/>
</dbReference>
<evidence type="ECO:0000259" key="1">
    <source>
        <dbReference type="Pfam" id="PF00561"/>
    </source>
</evidence>
<dbReference type="EMBL" id="QRAO01000001">
    <property type="protein sequence ID" value="RDK88216.1"/>
    <property type="molecule type" value="Genomic_DNA"/>
</dbReference>
<dbReference type="OrthoDB" id="252464at2"/>
<dbReference type="PANTHER" id="PTHR43798:SF33">
    <property type="entry name" value="HYDROLASE, PUTATIVE (AFU_ORTHOLOGUE AFUA_2G14860)-RELATED"/>
    <property type="match status" value="1"/>
</dbReference>
<name>A0A370QIM9_9FLAO</name>
<dbReference type="AlphaFoldDB" id="A0A370QIM9"/>
<dbReference type="Gene3D" id="3.40.50.1820">
    <property type="entry name" value="alpha/beta hydrolase"/>
    <property type="match status" value="1"/>
</dbReference>
<reference evidence="2 3" key="1">
    <citation type="submission" date="2018-07" db="EMBL/GenBank/DDBJ databases">
        <title>Genomic Encyclopedia of Type Strains, Phase IV (KMG-IV): sequencing the most valuable type-strain genomes for metagenomic binning, comparative biology and taxonomic classification.</title>
        <authorList>
            <person name="Goeker M."/>
        </authorList>
    </citation>
    <scope>NUCLEOTIDE SEQUENCE [LARGE SCALE GENOMIC DNA]</scope>
    <source>
        <strain evidence="2 3">DSM 101478</strain>
    </source>
</reference>